<dbReference type="SUPFAM" id="SSF53756">
    <property type="entry name" value="UDP-Glycosyltransferase/glycogen phosphorylase"/>
    <property type="match status" value="1"/>
</dbReference>
<comment type="catalytic activity">
    <reaction evidence="1">
        <text>[(1-&gt;4)-alpha-D-glucosyl](n) + ADP-alpha-D-glucose = [(1-&gt;4)-alpha-D-glucosyl](n+1) + ADP + H(+)</text>
        <dbReference type="Rhea" id="RHEA:18189"/>
        <dbReference type="Rhea" id="RHEA-COMP:9584"/>
        <dbReference type="Rhea" id="RHEA-COMP:9587"/>
        <dbReference type="ChEBI" id="CHEBI:15378"/>
        <dbReference type="ChEBI" id="CHEBI:15444"/>
        <dbReference type="ChEBI" id="CHEBI:57498"/>
        <dbReference type="ChEBI" id="CHEBI:456216"/>
        <dbReference type="EC" id="2.4.1.21"/>
    </reaction>
</comment>
<dbReference type="AlphaFoldDB" id="A0A8J2Y8N0"/>
<organism evidence="6 7">
    <name type="scientific">Planktosalinus lacus</name>
    <dbReference type="NCBI Taxonomy" id="1526573"/>
    <lineage>
        <taxon>Bacteria</taxon>
        <taxon>Pseudomonadati</taxon>
        <taxon>Bacteroidota</taxon>
        <taxon>Flavobacteriia</taxon>
        <taxon>Flavobacteriales</taxon>
        <taxon>Flavobacteriaceae</taxon>
        <taxon>Planktosalinus</taxon>
    </lineage>
</organism>
<dbReference type="EMBL" id="BMGK01000001">
    <property type="protein sequence ID" value="GGD81693.1"/>
    <property type="molecule type" value="Genomic_DNA"/>
</dbReference>
<protein>
    <recommendedName>
        <fullName evidence="2">starch synthase</fullName>
        <ecNumber evidence="2">2.4.1.21</ecNumber>
    </recommendedName>
</protein>
<evidence type="ECO:0000313" key="7">
    <source>
        <dbReference type="Proteomes" id="UP000652231"/>
    </source>
</evidence>
<dbReference type="Gene3D" id="3.40.50.2000">
    <property type="entry name" value="Glycogen Phosphorylase B"/>
    <property type="match status" value="1"/>
</dbReference>
<evidence type="ECO:0000256" key="2">
    <source>
        <dbReference type="ARBA" id="ARBA00012588"/>
    </source>
</evidence>
<evidence type="ECO:0000256" key="1">
    <source>
        <dbReference type="ARBA" id="ARBA00001478"/>
    </source>
</evidence>
<dbReference type="RefSeq" id="WP_188438683.1">
    <property type="nucleotide sequence ID" value="NZ_BMGK01000001.1"/>
</dbReference>
<dbReference type="PANTHER" id="PTHR45825:SF11">
    <property type="entry name" value="ALPHA AMYLASE DOMAIN-CONTAINING PROTEIN"/>
    <property type="match status" value="1"/>
</dbReference>
<dbReference type="Pfam" id="PF08323">
    <property type="entry name" value="Glyco_transf_5"/>
    <property type="match status" value="1"/>
</dbReference>
<name>A0A8J2Y8N0_9FLAO</name>
<proteinExistence type="predicted"/>
<sequence length="269" mass="31305">MKDKRVLYVSSEVIPYLPETEISSMSFEAPRAVNNKEGQIRIFMPRYGNINERRHQLHEVIRLSGMNLVINDLDMPLIIKVASIPKERMQVYFIENDDYFKRKATYADEDGVFFPDNDERAIFFAKGVIETVKKLNWSPDIIHVHGWLASFLPLYLKKYYGNEPLFEKSKIVTSVYNQGFEGTLDKEVINKIGYDGIEEEDVTDLKEPNYSNVMKTAIKYSDAVIIGSEEIPAEIETYLKKIDIPVLKFHNKEEFQEAYIDFYTSKVLD</sequence>
<accession>A0A8J2Y8N0</accession>
<dbReference type="GO" id="GO:0009011">
    <property type="term" value="F:alpha-1,4-glucan glucosyltransferase (ADP-glucose donor) activity"/>
    <property type="evidence" value="ECO:0007669"/>
    <property type="project" value="UniProtKB-EC"/>
</dbReference>
<reference evidence="6" key="1">
    <citation type="journal article" date="2014" name="Int. J. Syst. Evol. Microbiol.">
        <title>Complete genome sequence of Corynebacterium casei LMG S-19264T (=DSM 44701T), isolated from a smear-ripened cheese.</title>
        <authorList>
            <consortium name="US DOE Joint Genome Institute (JGI-PGF)"/>
            <person name="Walter F."/>
            <person name="Albersmeier A."/>
            <person name="Kalinowski J."/>
            <person name="Ruckert C."/>
        </authorList>
    </citation>
    <scope>NUCLEOTIDE SEQUENCE</scope>
    <source>
        <strain evidence="6">CGMCC 1.12924</strain>
    </source>
</reference>
<dbReference type="EC" id="2.4.1.21" evidence="2"/>
<evidence type="ECO:0000313" key="6">
    <source>
        <dbReference type="EMBL" id="GGD81693.1"/>
    </source>
</evidence>
<evidence type="ECO:0000259" key="5">
    <source>
        <dbReference type="Pfam" id="PF08323"/>
    </source>
</evidence>
<dbReference type="Proteomes" id="UP000652231">
    <property type="component" value="Unassembled WGS sequence"/>
</dbReference>
<evidence type="ECO:0000256" key="4">
    <source>
        <dbReference type="ARBA" id="ARBA00022679"/>
    </source>
</evidence>
<keyword evidence="3" id="KW-0328">Glycosyltransferase</keyword>
<gene>
    <name evidence="6" type="ORF">GCM10011312_02600</name>
</gene>
<comment type="caution">
    <text evidence="6">The sequence shown here is derived from an EMBL/GenBank/DDBJ whole genome shotgun (WGS) entry which is preliminary data.</text>
</comment>
<dbReference type="InterPro" id="IPR013534">
    <property type="entry name" value="Starch_synth_cat_dom"/>
</dbReference>
<evidence type="ECO:0000256" key="3">
    <source>
        <dbReference type="ARBA" id="ARBA00022676"/>
    </source>
</evidence>
<feature type="domain" description="Starch synthase catalytic" evidence="5">
    <location>
        <begin position="5"/>
        <end position="237"/>
    </location>
</feature>
<keyword evidence="4" id="KW-0808">Transferase</keyword>
<dbReference type="PANTHER" id="PTHR45825">
    <property type="entry name" value="GRANULE-BOUND STARCH SYNTHASE 1, CHLOROPLASTIC/AMYLOPLASTIC"/>
    <property type="match status" value="1"/>
</dbReference>
<keyword evidence="7" id="KW-1185">Reference proteome</keyword>
<reference evidence="6" key="2">
    <citation type="submission" date="2020-09" db="EMBL/GenBank/DDBJ databases">
        <authorList>
            <person name="Sun Q."/>
            <person name="Zhou Y."/>
        </authorList>
    </citation>
    <scope>NUCLEOTIDE SEQUENCE</scope>
    <source>
        <strain evidence="6">CGMCC 1.12924</strain>
    </source>
</reference>